<dbReference type="PANTHER" id="PTHR22925">
    <property type="entry name" value="GLYCOSYL HYDROLASE 43 FAMILY MEMBER"/>
    <property type="match status" value="1"/>
</dbReference>
<dbReference type="OrthoDB" id="9970295at2759"/>
<feature type="domain" description="CBM6" evidence="6">
    <location>
        <begin position="342"/>
        <end position="464"/>
    </location>
</feature>
<dbReference type="PROSITE" id="PS51175">
    <property type="entry name" value="CBM6"/>
    <property type="match status" value="1"/>
</dbReference>
<reference evidence="7 8" key="1">
    <citation type="journal article" date="2020" name="ISME J.">
        <title>Uncovering the hidden diversity of litter-decomposition mechanisms in mushroom-forming fungi.</title>
        <authorList>
            <person name="Floudas D."/>
            <person name="Bentzer J."/>
            <person name="Ahren D."/>
            <person name="Johansson T."/>
            <person name="Persson P."/>
            <person name="Tunlid A."/>
        </authorList>
    </citation>
    <scope>NUCLEOTIDE SEQUENCE [LARGE SCALE GENOMIC DNA]</scope>
    <source>
        <strain evidence="7 8">CBS 406.79</strain>
    </source>
</reference>
<keyword evidence="2 4" id="KW-0378">Hydrolase</keyword>
<evidence type="ECO:0000313" key="8">
    <source>
        <dbReference type="Proteomes" id="UP000518752"/>
    </source>
</evidence>
<keyword evidence="8" id="KW-1185">Reference proteome</keyword>
<feature type="signal peptide" evidence="5">
    <location>
        <begin position="1"/>
        <end position="17"/>
    </location>
</feature>
<evidence type="ECO:0000259" key="6">
    <source>
        <dbReference type="PROSITE" id="PS51175"/>
    </source>
</evidence>
<dbReference type="Proteomes" id="UP000518752">
    <property type="component" value="Unassembled WGS sequence"/>
</dbReference>
<dbReference type="GO" id="GO:0005975">
    <property type="term" value="P:carbohydrate metabolic process"/>
    <property type="evidence" value="ECO:0007669"/>
    <property type="project" value="InterPro"/>
</dbReference>
<comment type="similarity">
    <text evidence="1 4">Belongs to the glycosyl hydrolase 43 family.</text>
</comment>
<dbReference type="InterPro" id="IPR005084">
    <property type="entry name" value="CBM6"/>
</dbReference>
<keyword evidence="3 4" id="KW-0326">Glycosidase</keyword>
<dbReference type="CDD" id="cd18821">
    <property type="entry name" value="GH43_Pc3Gal43A-like"/>
    <property type="match status" value="1"/>
</dbReference>
<dbReference type="AlphaFoldDB" id="A0A8H5MG68"/>
<dbReference type="InterPro" id="IPR023296">
    <property type="entry name" value="Glyco_hydro_beta-prop_sf"/>
</dbReference>
<accession>A0A8H5MG68</accession>
<evidence type="ECO:0000256" key="1">
    <source>
        <dbReference type="ARBA" id="ARBA00009865"/>
    </source>
</evidence>
<feature type="chain" id="PRO_5034554200" description="CBM6 domain-containing protein" evidence="5">
    <location>
        <begin position="18"/>
        <end position="467"/>
    </location>
</feature>
<dbReference type="SUPFAM" id="SSF75005">
    <property type="entry name" value="Arabinanase/levansucrase/invertase"/>
    <property type="match status" value="1"/>
</dbReference>
<keyword evidence="5" id="KW-0732">Signal</keyword>
<dbReference type="Gene3D" id="2.115.10.20">
    <property type="entry name" value="Glycosyl hydrolase domain, family 43"/>
    <property type="match status" value="1"/>
</dbReference>
<dbReference type="Gene3D" id="2.60.120.260">
    <property type="entry name" value="Galactose-binding domain-like"/>
    <property type="match status" value="1"/>
</dbReference>
<dbReference type="CDD" id="cd04081">
    <property type="entry name" value="CBM35_galactosidase-like"/>
    <property type="match status" value="1"/>
</dbReference>
<proteinExistence type="inferred from homology"/>
<dbReference type="GO" id="GO:0004553">
    <property type="term" value="F:hydrolase activity, hydrolyzing O-glycosyl compounds"/>
    <property type="evidence" value="ECO:0007669"/>
    <property type="project" value="InterPro"/>
</dbReference>
<dbReference type="InterPro" id="IPR008979">
    <property type="entry name" value="Galactose-bd-like_sf"/>
</dbReference>
<protein>
    <recommendedName>
        <fullName evidence="6">CBM6 domain-containing protein</fullName>
    </recommendedName>
</protein>
<dbReference type="InterPro" id="IPR006710">
    <property type="entry name" value="Glyco_hydro_43"/>
</dbReference>
<evidence type="ECO:0000256" key="3">
    <source>
        <dbReference type="ARBA" id="ARBA00023295"/>
    </source>
</evidence>
<name>A0A8H5MG68_9AGAR</name>
<evidence type="ECO:0000256" key="2">
    <source>
        <dbReference type="ARBA" id="ARBA00022801"/>
    </source>
</evidence>
<dbReference type="EMBL" id="JAACJN010000005">
    <property type="protein sequence ID" value="KAF5392556.1"/>
    <property type="molecule type" value="Genomic_DNA"/>
</dbReference>
<dbReference type="GO" id="GO:0030246">
    <property type="term" value="F:carbohydrate binding"/>
    <property type="evidence" value="ECO:0007669"/>
    <property type="project" value="InterPro"/>
</dbReference>
<evidence type="ECO:0000256" key="4">
    <source>
        <dbReference type="RuleBase" id="RU361187"/>
    </source>
</evidence>
<dbReference type="Pfam" id="PF04616">
    <property type="entry name" value="Glyco_hydro_43"/>
    <property type="match status" value="1"/>
</dbReference>
<comment type="caution">
    <text evidence="7">The sequence shown here is derived from an EMBL/GenBank/DDBJ whole genome shotgun (WGS) entry which is preliminary data.</text>
</comment>
<organism evidence="7 8">
    <name type="scientific">Collybiopsis confluens</name>
    <dbReference type="NCBI Taxonomy" id="2823264"/>
    <lineage>
        <taxon>Eukaryota</taxon>
        <taxon>Fungi</taxon>
        <taxon>Dikarya</taxon>
        <taxon>Basidiomycota</taxon>
        <taxon>Agaricomycotina</taxon>
        <taxon>Agaricomycetes</taxon>
        <taxon>Agaricomycetidae</taxon>
        <taxon>Agaricales</taxon>
        <taxon>Marasmiineae</taxon>
        <taxon>Omphalotaceae</taxon>
        <taxon>Collybiopsis</taxon>
    </lineage>
</organism>
<dbReference type="SUPFAM" id="SSF49785">
    <property type="entry name" value="Galactose-binding domain-like"/>
    <property type="match status" value="1"/>
</dbReference>
<gene>
    <name evidence="7" type="ORF">D9757_002173</name>
</gene>
<sequence>MATWLIYVLSAIALVHAAVIVPGATWLDTSGNVIQAHGAGILKVGSTYYWFGEDKVLDSTLFHAVSCYTSTDLTTWARQSNALSPISGTMISTSNVVERPKGTIQNLQAHQSLTLAPCLRLPVIFNTKNQEYVMWFHSDTSNYGAAMVGVATATTPCGPFTYKGSFKPLGADSRDEGIFLDDNGSAYLLYASDNNQNFKISLLDTNYYNVTQQVSIMNGATLEAPGIVKRNGVYNLIASHTSGWDPNPNKVFTATSLAGPWSAQVDIAPSTTNTYYSQNAFDMLLGTNGIYMGDRWKSDQLGSSTYIWYPLTWSSSGLPTIVHADVWSVNLAAGTFTAATGTSYEAESGTLGGSAELLSDSSFSGGKAVGFLGNGGTVTFNNVVGIGQAQWVSLYYANGDSTWRNTTVSANGGANVIVQQPSSGGGHVIQSVPVKVNLKSGANTLVFSSGQASFAGDLDKIIVYTAT</sequence>
<dbReference type="PANTHER" id="PTHR22925:SF3">
    <property type="entry name" value="GLYCOSYL HYDROLASE FAMILY PROTEIN 43"/>
    <property type="match status" value="1"/>
</dbReference>
<evidence type="ECO:0000313" key="7">
    <source>
        <dbReference type="EMBL" id="KAF5392556.1"/>
    </source>
</evidence>
<evidence type="ECO:0000256" key="5">
    <source>
        <dbReference type="SAM" id="SignalP"/>
    </source>
</evidence>